<dbReference type="Proteomes" id="UP000014461">
    <property type="component" value="Unassembled WGS sequence"/>
</dbReference>
<keyword evidence="7" id="KW-1185">Reference proteome</keyword>
<evidence type="ECO:0000313" key="7">
    <source>
        <dbReference type="Proteomes" id="UP000014461"/>
    </source>
</evidence>
<dbReference type="InterPro" id="IPR036589">
    <property type="entry name" value="HCY_dom_sf"/>
</dbReference>
<organism evidence="6 7">
    <name type="scientific">Agarivorans albus MKT 106</name>
    <dbReference type="NCBI Taxonomy" id="1331007"/>
    <lineage>
        <taxon>Bacteria</taxon>
        <taxon>Pseudomonadati</taxon>
        <taxon>Pseudomonadota</taxon>
        <taxon>Gammaproteobacteria</taxon>
        <taxon>Alteromonadales</taxon>
        <taxon>Alteromonadaceae</taxon>
        <taxon>Agarivorans</taxon>
    </lineage>
</organism>
<dbReference type="AlphaFoldDB" id="R9PFF3"/>
<proteinExistence type="predicted"/>
<evidence type="ECO:0000256" key="2">
    <source>
        <dbReference type="ARBA" id="ARBA00022679"/>
    </source>
</evidence>
<dbReference type="Pfam" id="PF02574">
    <property type="entry name" value="S-methyl_trans"/>
    <property type="match status" value="1"/>
</dbReference>
<feature type="binding site" evidence="3 4">
    <location>
        <position position="238"/>
    </location>
    <ligand>
        <name>Zn(2+)</name>
        <dbReference type="ChEBI" id="CHEBI:29105"/>
    </ligand>
</feature>
<dbReference type="InterPro" id="IPR003726">
    <property type="entry name" value="HCY_dom"/>
</dbReference>
<evidence type="ECO:0000256" key="3">
    <source>
        <dbReference type="PIRSR" id="PIRSR037505-2"/>
    </source>
</evidence>
<comment type="cofactor">
    <cofactor evidence="3">
        <name>Zn(2+)</name>
        <dbReference type="ChEBI" id="CHEBI:29105"/>
    </cofactor>
    <text evidence="3">Binds 1 zinc ion per subunit.</text>
</comment>
<evidence type="ECO:0000256" key="4">
    <source>
        <dbReference type="PROSITE-ProRule" id="PRU00333"/>
    </source>
</evidence>
<sequence length="332" mass="36216">MKNFHYLVALSELDSFMVIRVMRTGGIEVMSKHVAVLDGGMGRELKRMGAPFSQPLWSAQALIESPSLVRQAHQNFIDAGAEIITVNSYACVPFHLGQELFERQGAVLAQLAAKIANSVAKCAISNSQRPITVAGAIPPVLGSYRPDLFEPKQAMGILDTLVAAQEPHVDMWIAETISSIEEFSTIQQALKNSTKKKYYSFTLQDVPNEQASLRSGELLADTVKQVCDTGADGMLFNCSIPEVMAEAIKQTKALSKAFGKELEIGAYANSFGPIQAGHKANNSLNQTNAVSAEEYLEFVKQWHQLGATIIGGCCGIHPEHIQAISHWKYAEH</sequence>
<reference evidence="6" key="1">
    <citation type="journal article" date="2013" name="Genome Announc.">
        <title>Draft Genome Sequence of Agarivorans albus Strain MKT 106T, an Agarolytic Marine Bacterium.</title>
        <authorList>
            <person name="Yasuike M."/>
            <person name="Nakamura Y."/>
            <person name="Kai W."/>
            <person name="Fujiwara A."/>
            <person name="Fukui Y."/>
            <person name="Satomi M."/>
            <person name="Sano M."/>
        </authorList>
    </citation>
    <scope>NUCLEOTIDE SEQUENCE [LARGE SCALE GENOMIC DNA]</scope>
</reference>
<evidence type="ECO:0000256" key="1">
    <source>
        <dbReference type="ARBA" id="ARBA00022603"/>
    </source>
</evidence>
<feature type="domain" description="Hcy-binding" evidence="5">
    <location>
        <begin position="23"/>
        <end position="328"/>
    </location>
</feature>
<dbReference type="GO" id="GO:0032259">
    <property type="term" value="P:methylation"/>
    <property type="evidence" value="ECO:0007669"/>
    <property type="project" value="UniProtKB-KW"/>
</dbReference>
<keyword evidence="2 4" id="KW-0808">Transferase</keyword>
<dbReference type="GO" id="GO:0009086">
    <property type="term" value="P:methionine biosynthetic process"/>
    <property type="evidence" value="ECO:0007669"/>
    <property type="project" value="InterPro"/>
</dbReference>
<keyword evidence="3 4" id="KW-0479">Metal-binding</keyword>
<evidence type="ECO:0000259" key="5">
    <source>
        <dbReference type="PROSITE" id="PS50970"/>
    </source>
</evidence>
<name>R9PFF3_AGAAL</name>
<comment type="caution">
    <text evidence="6">The sequence shown here is derived from an EMBL/GenBank/DDBJ whole genome shotgun (WGS) entry which is preliminary data.</text>
</comment>
<feature type="binding site" evidence="3 4">
    <location>
        <position position="313"/>
    </location>
    <ligand>
        <name>Zn(2+)</name>
        <dbReference type="ChEBI" id="CHEBI:29105"/>
    </ligand>
</feature>
<dbReference type="STRING" id="1331007.AALB_0053"/>
<dbReference type="PIRSF" id="PIRSF037505">
    <property type="entry name" value="Betaine_HMT"/>
    <property type="match status" value="1"/>
</dbReference>
<keyword evidence="1 4" id="KW-0489">Methyltransferase</keyword>
<dbReference type="RefSeq" id="WP_016399741.1">
    <property type="nucleotide sequence ID" value="NZ_BARX01000001.1"/>
</dbReference>
<dbReference type="EMBL" id="BARX01000001">
    <property type="protein sequence ID" value="GAC99972.1"/>
    <property type="molecule type" value="Genomic_DNA"/>
</dbReference>
<dbReference type="PANTHER" id="PTHR11103">
    <property type="entry name" value="SLR1189 PROTEIN"/>
    <property type="match status" value="1"/>
</dbReference>
<dbReference type="SUPFAM" id="SSF82282">
    <property type="entry name" value="Homocysteine S-methyltransferase"/>
    <property type="match status" value="1"/>
</dbReference>
<dbReference type="PROSITE" id="PS50970">
    <property type="entry name" value="HCY"/>
    <property type="match status" value="1"/>
</dbReference>
<dbReference type="GO" id="GO:0008270">
    <property type="term" value="F:zinc ion binding"/>
    <property type="evidence" value="ECO:0007669"/>
    <property type="project" value="InterPro"/>
</dbReference>
<dbReference type="PANTHER" id="PTHR11103:SF18">
    <property type="entry name" value="SLR1189 PROTEIN"/>
    <property type="match status" value="1"/>
</dbReference>
<dbReference type="EC" id="2.1.1.10" evidence="6"/>
<protein>
    <submittedName>
        <fullName evidence="6">Homocysteine S-methyltransferase</fullName>
        <ecNumber evidence="6">2.1.1.10</ecNumber>
    </submittedName>
</protein>
<evidence type="ECO:0000313" key="6">
    <source>
        <dbReference type="EMBL" id="GAC99972.1"/>
    </source>
</evidence>
<dbReference type="GO" id="GO:0008168">
    <property type="term" value="F:methyltransferase activity"/>
    <property type="evidence" value="ECO:0007669"/>
    <property type="project" value="UniProtKB-UniRule"/>
</dbReference>
<dbReference type="InterPro" id="IPR017226">
    <property type="entry name" value="BHMT-like"/>
</dbReference>
<feature type="binding site" evidence="3 4">
    <location>
        <position position="314"/>
    </location>
    <ligand>
        <name>Zn(2+)</name>
        <dbReference type="ChEBI" id="CHEBI:29105"/>
    </ligand>
</feature>
<keyword evidence="3 4" id="KW-0862">Zinc</keyword>
<dbReference type="Gene3D" id="3.20.20.330">
    <property type="entry name" value="Homocysteine-binding-like domain"/>
    <property type="match status" value="1"/>
</dbReference>
<accession>R9PFF3</accession>
<gene>
    <name evidence="6" type="ORF">AALB_0053</name>
</gene>